<reference evidence="5 6" key="1">
    <citation type="submission" date="2018-02" db="EMBL/GenBank/DDBJ databases">
        <title>Corynebacterium alimpuense sp. nov., a marine obligate actinomycete isolated from sediments of Valparaiso bay, Chile.</title>
        <authorList>
            <person name="Claverias F."/>
            <person name="Gonzales-Siles L."/>
            <person name="Salva-Serra F."/>
            <person name="Inganaes E."/>
            <person name="Molin K."/>
            <person name="Cumsille A."/>
            <person name="Undabarrena A."/>
            <person name="Couve E."/>
            <person name="Moore E.R.B."/>
            <person name="Gomila M."/>
            <person name="Camara B."/>
        </authorList>
    </citation>
    <scope>NUCLEOTIDE SEQUENCE [LARGE SCALE GENOMIC DNA]</scope>
    <source>
        <strain evidence="5 6">CCUG 69366</strain>
    </source>
</reference>
<dbReference type="CDD" id="cd03468">
    <property type="entry name" value="PolY_like"/>
    <property type="match status" value="1"/>
</dbReference>
<dbReference type="EMBL" id="PTJO01000004">
    <property type="protein sequence ID" value="RNE48826.1"/>
    <property type="molecule type" value="Genomic_DNA"/>
</dbReference>
<evidence type="ECO:0000313" key="6">
    <source>
        <dbReference type="Proteomes" id="UP000266975"/>
    </source>
</evidence>
<comment type="function">
    <text evidence="3">Poorly processive, error-prone DNA polymerase involved in untargeted mutagenesis. Copies undamaged DNA at stalled replication forks, which arise in vivo from mismatched or misaligned primer ends. These misaligned primers can be extended by PolIV. Exhibits no 3'-5' exonuclease (proofreading) activity. May be involved in translesional synthesis, in conjunction with the beta clamp from PolIII.</text>
</comment>
<evidence type="ECO:0000313" key="5">
    <source>
        <dbReference type="EMBL" id="RNE48826.1"/>
    </source>
</evidence>
<dbReference type="Pfam" id="PF00817">
    <property type="entry name" value="IMS"/>
    <property type="match status" value="1"/>
</dbReference>
<dbReference type="Gene3D" id="3.40.1170.60">
    <property type="match status" value="1"/>
</dbReference>
<dbReference type="InterPro" id="IPR043128">
    <property type="entry name" value="Rev_trsase/Diguanyl_cyclase"/>
</dbReference>
<protein>
    <submittedName>
        <fullName evidence="5">DNA polymerase</fullName>
    </submittedName>
</protein>
<gene>
    <name evidence="5" type="ORF">C5L39_05860</name>
</gene>
<keyword evidence="2" id="KW-0227">DNA damage</keyword>
<dbReference type="SUPFAM" id="SSF56672">
    <property type="entry name" value="DNA/RNA polymerases"/>
    <property type="match status" value="1"/>
</dbReference>
<sequence>MRVAALWFPDWPIQAAHLTGNDPLWVLAIVESQRIRTCSSSARGRGVSRGMRIRQAKAVCPELVLLDHDPDRDARVFESIIAALDELAALVEVLRPGLVIVDIRAAGKFHGSEDAAVELLIDAVSHHGVYACVGVADEIPTALIAARTGIGKVVPEGCSAEFLAEQPLALLTAEVSLHCEPEVVANLQQLGISTLGELAALSVTAVATRFGCAGLACHRIARAEQHRRVASRSPDLELRVSVTPEDPIDRVDAAAFVARHLAALLHTRLEEAGLNCVRLRIHVKLAEDKGVERIWRTTGVLSESATADRVRWQLDSWLTLGGIGPILALTLDPLETVIPEHAGQLWRAGEAGDAALADTAIGRAQSLLGVEAVLQPRLAGGRGVVERIDFLAYGADNQSGEPAAEGVKLVPGRVPSPLPARLGPGYSHPAARVRLLDAAGDDVSVQAEALLSAFPHTLRWGRERFQVTGWAGPWPVDLSWWALESSRVARLQVVGQSALESHPRAWLLIWIGGGTSWRVEAIYD</sequence>
<evidence type="ECO:0000256" key="1">
    <source>
        <dbReference type="ARBA" id="ARBA00010945"/>
    </source>
</evidence>
<dbReference type="OrthoDB" id="5244088at2"/>
<evidence type="ECO:0000259" key="4">
    <source>
        <dbReference type="PROSITE" id="PS50173"/>
    </source>
</evidence>
<feature type="domain" description="UmuC" evidence="4">
    <location>
        <begin position="21"/>
        <end position="147"/>
    </location>
</feature>
<dbReference type="PANTHER" id="PTHR35369">
    <property type="entry name" value="BLR3025 PROTEIN-RELATED"/>
    <property type="match status" value="1"/>
</dbReference>
<evidence type="ECO:0000256" key="3">
    <source>
        <dbReference type="ARBA" id="ARBA00025589"/>
    </source>
</evidence>
<dbReference type="RefSeq" id="WP_123047963.1">
    <property type="nucleotide sequence ID" value="NZ_PTJO01000004.1"/>
</dbReference>
<comment type="similarity">
    <text evidence="1">Belongs to the DNA polymerase type-Y family.</text>
</comment>
<dbReference type="InterPro" id="IPR043502">
    <property type="entry name" value="DNA/RNA_pol_sf"/>
</dbReference>
<dbReference type="GO" id="GO:0006281">
    <property type="term" value="P:DNA repair"/>
    <property type="evidence" value="ECO:0007669"/>
    <property type="project" value="InterPro"/>
</dbReference>
<dbReference type="Gene3D" id="3.30.70.270">
    <property type="match status" value="1"/>
</dbReference>
<evidence type="ECO:0000256" key="2">
    <source>
        <dbReference type="ARBA" id="ARBA00022763"/>
    </source>
</evidence>
<organism evidence="5 6">
    <name type="scientific">Corynebacterium alimapuense</name>
    <dbReference type="NCBI Taxonomy" id="1576874"/>
    <lineage>
        <taxon>Bacteria</taxon>
        <taxon>Bacillati</taxon>
        <taxon>Actinomycetota</taxon>
        <taxon>Actinomycetes</taxon>
        <taxon>Mycobacteriales</taxon>
        <taxon>Corynebacteriaceae</taxon>
        <taxon>Corynebacterium</taxon>
    </lineage>
</organism>
<dbReference type="InterPro" id="IPR050356">
    <property type="entry name" value="SulA_CellDiv_inhibitor"/>
</dbReference>
<comment type="caution">
    <text evidence="5">The sequence shown here is derived from an EMBL/GenBank/DDBJ whole genome shotgun (WGS) entry which is preliminary data.</text>
</comment>
<dbReference type="InterPro" id="IPR001126">
    <property type="entry name" value="UmuC"/>
</dbReference>
<dbReference type="PROSITE" id="PS50173">
    <property type="entry name" value="UMUC"/>
    <property type="match status" value="1"/>
</dbReference>
<dbReference type="Proteomes" id="UP000266975">
    <property type="component" value="Unassembled WGS sequence"/>
</dbReference>
<proteinExistence type="inferred from homology"/>
<dbReference type="PANTHER" id="PTHR35369:SF2">
    <property type="entry name" value="BLR3025 PROTEIN"/>
    <property type="match status" value="1"/>
</dbReference>
<dbReference type="AlphaFoldDB" id="A0A3M8K6N4"/>
<name>A0A3M8K6N4_9CORY</name>
<accession>A0A3M8K6N4</accession>
<keyword evidence="6" id="KW-1185">Reference proteome</keyword>